<feature type="compositionally biased region" description="Polar residues" evidence="5">
    <location>
        <begin position="31"/>
        <end position="42"/>
    </location>
</feature>
<name>A0A4Z0M8J6_9GAMM</name>
<protein>
    <submittedName>
        <fullName evidence="8">Lytic transglycosylase F</fullName>
    </submittedName>
</protein>
<evidence type="ECO:0000256" key="5">
    <source>
        <dbReference type="SAM" id="MobiDB-lite"/>
    </source>
</evidence>
<keyword evidence="4" id="KW-0998">Cell outer membrane</keyword>
<reference evidence="8 9" key="1">
    <citation type="submission" date="2019-04" db="EMBL/GenBank/DDBJ databases">
        <title>Taxonomy of novel Haliea sp. from mangrove soil of West Coast of India.</title>
        <authorList>
            <person name="Verma A."/>
            <person name="Kumar P."/>
            <person name="Krishnamurthi S."/>
        </authorList>
    </citation>
    <scope>NUCLEOTIDE SEQUENCE [LARGE SCALE GENOMIC DNA]</scope>
    <source>
        <strain evidence="8 9">SAOS-164</strain>
    </source>
</reference>
<keyword evidence="3 6" id="KW-0732">Signal</keyword>
<dbReference type="OrthoDB" id="9815002at2"/>
<evidence type="ECO:0000259" key="7">
    <source>
        <dbReference type="SMART" id="SM00062"/>
    </source>
</evidence>
<dbReference type="CDD" id="cd01009">
    <property type="entry name" value="PBP2_YfhD_N"/>
    <property type="match status" value="1"/>
</dbReference>
<dbReference type="PANTHER" id="PTHR35936">
    <property type="entry name" value="MEMBRANE-BOUND LYTIC MUREIN TRANSGLYCOSYLASE F"/>
    <property type="match status" value="1"/>
</dbReference>
<sequence length="521" mass="58010">MPPRRFALLLASLLVLSPLVACGDARETTAPPANQSSTSRASDAQPVVADHPSLAPVAGEKSVADLRGLRDPWTGDLDEMVERRVLRLLTVYSPGRYYLASNGEEKGLTREMATRLEAYLNKRYKLGTVRFHVAVVPLARSQLVPALLAGYGDLVVAGLTITEERREDVDFSIPISKPVAEILVTGPAAPSLETIDDLAGETVYVREQSSYRESLEALNADFAERGLDPVEIELVSGYLEDDDLIEMVNTGLLPWIVVDDYKLIQWKDVFSEVTPRPDLVLRESGRQGWAMRKNSPQLASAINDFLRENREGTLIGNVLRNRYVRDFDFAAHALDQQDYARFIELQHLFEKYGEQYEVDYLLAAAQGYQESRLDQSVRSHAGAVGIMQLLPSTASDKNVGIDDIHEAEPNIHAGIKYVAFLRGRYFSGEDIDRLNGTLLALAAYNAGPARVAGLRARARELGYDPNVWFDNVELVAAKEIGRETVQYVANIFKYYLAYRFSLKQQARRAEARERAGIGTTD</sequence>
<organism evidence="8 9">
    <name type="scientific">Mangrovimicrobium sediminis</name>
    <dbReference type="NCBI Taxonomy" id="2562682"/>
    <lineage>
        <taxon>Bacteria</taxon>
        <taxon>Pseudomonadati</taxon>
        <taxon>Pseudomonadota</taxon>
        <taxon>Gammaproteobacteria</taxon>
        <taxon>Cellvibrionales</taxon>
        <taxon>Halieaceae</taxon>
        <taxon>Mangrovimicrobium</taxon>
    </lineage>
</organism>
<dbReference type="Pfam" id="PF01464">
    <property type="entry name" value="SLT"/>
    <property type="match status" value="1"/>
</dbReference>
<evidence type="ECO:0000313" key="8">
    <source>
        <dbReference type="EMBL" id="TGD75804.1"/>
    </source>
</evidence>
<dbReference type="InterPro" id="IPR001638">
    <property type="entry name" value="Solute-binding_3/MltF_N"/>
</dbReference>
<feature type="region of interest" description="Disordered" evidence="5">
    <location>
        <begin position="27"/>
        <end position="49"/>
    </location>
</feature>
<evidence type="ECO:0000256" key="2">
    <source>
        <dbReference type="ARBA" id="ARBA00010333"/>
    </source>
</evidence>
<dbReference type="CDD" id="cd13403">
    <property type="entry name" value="MLTF-like"/>
    <property type="match status" value="1"/>
</dbReference>
<comment type="subcellular location">
    <subcellularLocation>
        <location evidence="1">Cell outer membrane</location>
        <topology evidence="1">Peripheral membrane protein</topology>
    </subcellularLocation>
</comment>
<proteinExistence type="inferred from homology"/>
<evidence type="ECO:0000256" key="6">
    <source>
        <dbReference type="SAM" id="SignalP"/>
    </source>
</evidence>
<evidence type="ECO:0000256" key="3">
    <source>
        <dbReference type="ARBA" id="ARBA00022729"/>
    </source>
</evidence>
<dbReference type="SMART" id="SM00062">
    <property type="entry name" value="PBPb"/>
    <property type="match status" value="1"/>
</dbReference>
<dbReference type="InterPro" id="IPR023346">
    <property type="entry name" value="Lysozyme-like_dom_sf"/>
</dbReference>
<dbReference type="SUPFAM" id="SSF53955">
    <property type="entry name" value="Lysozyme-like"/>
    <property type="match status" value="1"/>
</dbReference>
<feature type="domain" description="Solute-binding protein family 3/N-terminal" evidence="7">
    <location>
        <begin position="85"/>
        <end position="322"/>
    </location>
</feature>
<feature type="chain" id="PRO_5021382120" evidence="6">
    <location>
        <begin position="22"/>
        <end position="521"/>
    </location>
</feature>
<comment type="similarity">
    <text evidence="2">Belongs to the bacterial solute-binding protein 3 family.</text>
</comment>
<dbReference type="EMBL" id="SRLE01000002">
    <property type="protein sequence ID" value="TGD75804.1"/>
    <property type="molecule type" value="Genomic_DNA"/>
</dbReference>
<evidence type="ECO:0000313" key="9">
    <source>
        <dbReference type="Proteomes" id="UP000298050"/>
    </source>
</evidence>
<evidence type="ECO:0000256" key="4">
    <source>
        <dbReference type="ARBA" id="ARBA00023237"/>
    </source>
</evidence>
<dbReference type="Proteomes" id="UP000298050">
    <property type="component" value="Unassembled WGS sequence"/>
</dbReference>
<gene>
    <name evidence="8" type="ORF">E4634_02750</name>
</gene>
<dbReference type="RefSeq" id="WP_135441056.1">
    <property type="nucleotide sequence ID" value="NZ_SRLE01000002.1"/>
</dbReference>
<dbReference type="Gene3D" id="3.40.190.10">
    <property type="entry name" value="Periplasmic binding protein-like II"/>
    <property type="match status" value="2"/>
</dbReference>
<dbReference type="GO" id="GO:0009279">
    <property type="term" value="C:cell outer membrane"/>
    <property type="evidence" value="ECO:0007669"/>
    <property type="project" value="UniProtKB-SubCell"/>
</dbReference>
<accession>A0A4Z0M8J6</accession>
<keyword evidence="4" id="KW-0472">Membrane</keyword>
<dbReference type="Gene3D" id="1.10.530.10">
    <property type="match status" value="1"/>
</dbReference>
<dbReference type="Pfam" id="PF00497">
    <property type="entry name" value="SBP_bac_3"/>
    <property type="match status" value="1"/>
</dbReference>
<dbReference type="InterPro" id="IPR008258">
    <property type="entry name" value="Transglycosylase_SLT_dom_1"/>
</dbReference>
<evidence type="ECO:0000256" key="1">
    <source>
        <dbReference type="ARBA" id="ARBA00004339"/>
    </source>
</evidence>
<dbReference type="AlphaFoldDB" id="A0A4Z0M8J6"/>
<keyword evidence="9" id="KW-1185">Reference proteome</keyword>
<dbReference type="SUPFAM" id="SSF53850">
    <property type="entry name" value="Periplasmic binding protein-like II"/>
    <property type="match status" value="1"/>
</dbReference>
<comment type="caution">
    <text evidence="8">The sequence shown here is derived from an EMBL/GenBank/DDBJ whole genome shotgun (WGS) entry which is preliminary data.</text>
</comment>
<feature type="signal peptide" evidence="6">
    <location>
        <begin position="1"/>
        <end position="21"/>
    </location>
</feature>